<evidence type="ECO:0000256" key="1">
    <source>
        <dbReference type="SAM" id="MobiDB-lite"/>
    </source>
</evidence>
<keyword evidence="2" id="KW-1133">Transmembrane helix</keyword>
<evidence type="ECO:0000256" key="2">
    <source>
        <dbReference type="SAM" id="Phobius"/>
    </source>
</evidence>
<dbReference type="PANTHER" id="PTHR15907">
    <property type="entry name" value="DUF614 FAMILY PROTEIN-RELATED"/>
    <property type="match status" value="1"/>
</dbReference>
<reference evidence="3" key="1">
    <citation type="submission" date="2020-06" db="EMBL/GenBank/DDBJ databases">
        <title>WGS assembly of Ceratodon purpureus strain R40.</title>
        <authorList>
            <person name="Carey S.B."/>
            <person name="Jenkins J."/>
            <person name="Shu S."/>
            <person name="Lovell J.T."/>
            <person name="Sreedasyam A."/>
            <person name="Maumus F."/>
            <person name="Tiley G.P."/>
            <person name="Fernandez-Pozo N."/>
            <person name="Barry K."/>
            <person name="Chen C."/>
            <person name="Wang M."/>
            <person name="Lipzen A."/>
            <person name="Daum C."/>
            <person name="Saski C.A."/>
            <person name="Payton A.C."/>
            <person name="Mcbreen J.C."/>
            <person name="Conrad R.E."/>
            <person name="Kollar L.M."/>
            <person name="Olsson S."/>
            <person name="Huttunen S."/>
            <person name="Landis J.B."/>
            <person name="Wickett N.J."/>
            <person name="Johnson M.G."/>
            <person name="Rensing S.A."/>
            <person name="Grimwood J."/>
            <person name="Schmutz J."/>
            <person name="Mcdaniel S.F."/>
        </authorList>
    </citation>
    <scope>NUCLEOTIDE SEQUENCE</scope>
    <source>
        <strain evidence="3">R40</strain>
    </source>
</reference>
<keyword evidence="4" id="KW-1185">Reference proteome</keyword>
<accession>A0A8T0H3W8</accession>
<keyword evidence="2" id="KW-0812">Transmembrane</keyword>
<dbReference type="OrthoDB" id="1045822at2759"/>
<gene>
    <name evidence="3" type="ORF">KC19_8G159700</name>
</gene>
<dbReference type="Pfam" id="PF04749">
    <property type="entry name" value="PLAC8"/>
    <property type="match status" value="1"/>
</dbReference>
<evidence type="ECO:0000313" key="3">
    <source>
        <dbReference type="EMBL" id="KAG0565054.1"/>
    </source>
</evidence>
<keyword evidence="2" id="KW-0472">Membrane</keyword>
<organism evidence="3 4">
    <name type="scientific">Ceratodon purpureus</name>
    <name type="common">Fire moss</name>
    <name type="synonym">Dicranum purpureum</name>
    <dbReference type="NCBI Taxonomy" id="3225"/>
    <lineage>
        <taxon>Eukaryota</taxon>
        <taxon>Viridiplantae</taxon>
        <taxon>Streptophyta</taxon>
        <taxon>Embryophyta</taxon>
        <taxon>Bryophyta</taxon>
        <taxon>Bryophytina</taxon>
        <taxon>Bryopsida</taxon>
        <taxon>Dicranidae</taxon>
        <taxon>Pseudoditrichales</taxon>
        <taxon>Ditrichaceae</taxon>
        <taxon>Ceratodon</taxon>
    </lineage>
</organism>
<dbReference type="InterPro" id="IPR006461">
    <property type="entry name" value="PLAC_motif_containing"/>
</dbReference>
<protein>
    <submittedName>
        <fullName evidence="3">Uncharacterized protein</fullName>
    </submittedName>
</protein>
<dbReference type="NCBIfam" id="TIGR01571">
    <property type="entry name" value="A_thal_Cys_rich"/>
    <property type="match status" value="1"/>
</dbReference>
<dbReference type="AlphaFoldDB" id="A0A8T0H3W8"/>
<feature type="transmembrane region" description="Helical" evidence="2">
    <location>
        <begin position="145"/>
        <end position="162"/>
    </location>
</feature>
<name>A0A8T0H3W8_CERPU</name>
<dbReference type="Proteomes" id="UP000822688">
    <property type="component" value="Chromosome 8"/>
</dbReference>
<evidence type="ECO:0000313" key="4">
    <source>
        <dbReference type="Proteomes" id="UP000822688"/>
    </source>
</evidence>
<feature type="transmembrane region" description="Helical" evidence="2">
    <location>
        <begin position="118"/>
        <end position="139"/>
    </location>
</feature>
<comment type="caution">
    <text evidence="3">The sequence shown here is derived from an EMBL/GenBank/DDBJ whole genome shotgun (WGS) entry which is preliminary data.</text>
</comment>
<proteinExistence type="predicted"/>
<feature type="region of interest" description="Disordered" evidence="1">
    <location>
        <begin position="1"/>
        <end position="21"/>
    </location>
</feature>
<sequence>MATTSDTRVLPESPEKDHSAANVDLQEVIIDSAERQHEGDAPVQDGVLRPPRAFDYVELPLGVAVSTPCSSSEGGLQRLWEGGLFDVSEHTDVTLHTACCPWHTFGTNMERSGFGTSWAQGGIFFLLAIGAVCFYITFACTGSPWYIYGTVILILLIAIYAGHYRARIRRRFNIIGSEGDDVVSTIDDHMYHLMCGCCSLCQEARTLKHNNVHNGVWHGRGDILVIGSQVVFSPNGAPDLALQGMRRHPSWRKTTSKIEVPIEPALSETGGDHSWTEQLPLIKHG</sequence>
<dbReference type="EMBL" id="CM026429">
    <property type="protein sequence ID" value="KAG0565054.1"/>
    <property type="molecule type" value="Genomic_DNA"/>
</dbReference>